<evidence type="ECO:0000313" key="3">
    <source>
        <dbReference type="EMBL" id="KGB24382.1"/>
    </source>
</evidence>
<dbReference type="Proteomes" id="UP000075411">
    <property type="component" value="Unassembled WGS sequence"/>
</dbReference>
<reference evidence="2 9" key="4">
    <citation type="submission" date="2019-07" db="EMBL/GenBank/DDBJ databases">
        <title>Whole genome shotgun sequence of Acetobacter tropicalis NBRC 16470.</title>
        <authorList>
            <person name="Hosoyama A."/>
            <person name="Uohara A."/>
            <person name="Ohji S."/>
            <person name="Ichikawa N."/>
        </authorList>
    </citation>
    <scope>NUCLEOTIDE SEQUENCE [LARGE SCALE GENOMIC DNA]</scope>
    <source>
        <strain evidence="2 9">NBRC 16470</strain>
    </source>
</reference>
<gene>
    <name evidence="4" type="ORF">AD947_04230</name>
    <name evidence="3" type="ORF">AtDm6_1222</name>
    <name evidence="2" type="ORF">ATR01nite_24310</name>
    <name evidence="5" type="ORF">HC62_16550</name>
</gene>
<keyword evidence="1" id="KW-0472">Membrane</keyword>
<sequence length="194" mass="20243">MIQAPTSKQMFLDQLRAGLKGLPRSVIEETVADYEAHFEAGRAAGRTEADIASRLGDPARLARELRAEAGVRRWEDERSLSNALGAILGIMGLAALDLLVVLPVLLAVGSCVFAFVIAGAAVCLAGSLLLPFALIDLTPLSGADWLQGVLLSLGLASGGASVVAFCVLLTIGIVNLLVGYGRAHYRLIAPTHTA</sequence>
<evidence type="ECO:0000313" key="5">
    <source>
        <dbReference type="EMBL" id="OUI81081.1"/>
    </source>
</evidence>
<dbReference type="PATRIC" id="fig|104102.11.peg.273"/>
<feature type="transmembrane region" description="Helical" evidence="1">
    <location>
        <begin position="112"/>
        <end position="135"/>
    </location>
</feature>
<evidence type="ECO:0000313" key="4">
    <source>
        <dbReference type="EMBL" id="KXV59339.1"/>
    </source>
</evidence>
<dbReference type="Pfam" id="PF22564">
    <property type="entry name" value="HAAS"/>
    <property type="match status" value="1"/>
</dbReference>
<evidence type="ECO:0000313" key="6">
    <source>
        <dbReference type="Proteomes" id="UP000029448"/>
    </source>
</evidence>
<dbReference type="Proteomes" id="UP000194565">
    <property type="component" value="Unassembled WGS sequence"/>
</dbReference>
<evidence type="ECO:0000313" key="9">
    <source>
        <dbReference type="Proteomes" id="UP000321800"/>
    </source>
</evidence>
<dbReference type="EMBL" id="LHZT01000106">
    <property type="protein sequence ID" value="KXV59339.1"/>
    <property type="molecule type" value="Genomic_DNA"/>
</dbReference>
<dbReference type="Proteomes" id="UP000321800">
    <property type="component" value="Unassembled WGS sequence"/>
</dbReference>
<reference evidence="3 6" key="1">
    <citation type="submission" date="2014-06" db="EMBL/GenBank/DDBJ databases">
        <title>Functional and comparative genomic analyses of the Drosophila gut microbiota identify candidate symbiosis factors.</title>
        <authorList>
            <person name="Newell P.D."/>
            <person name="Chaston J.M."/>
            <person name="Douglas A.E."/>
        </authorList>
    </citation>
    <scope>NUCLEOTIDE SEQUENCE [LARGE SCALE GENOMIC DNA]</scope>
    <source>
        <strain evidence="3 6">DmCS_006</strain>
    </source>
</reference>
<dbReference type="AlphaFoldDB" id="A0A094YSK8"/>
<dbReference type="OrthoDB" id="9804829at2"/>
<dbReference type="RefSeq" id="WP_035379028.1">
    <property type="nucleotide sequence ID" value="NZ_BJVR01000032.1"/>
</dbReference>
<dbReference type="EMBL" id="JOKM01000040">
    <property type="protein sequence ID" value="KGB24382.1"/>
    <property type="molecule type" value="Genomic_DNA"/>
</dbReference>
<organism evidence="3 6">
    <name type="scientific">Acetobacter tropicalis</name>
    <dbReference type="NCBI Taxonomy" id="104102"/>
    <lineage>
        <taxon>Bacteria</taxon>
        <taxon>Pseudomonadati</taxon>
        <taxon>Pseudomonadota</taxon>
        <taxon>Alphaproteobacteria</taxon>
        <taxon>Acetobacterales</taxon>
        <taxon>Acetobacteraceae</taxon>
        <taxon>Acetobacter</taxon>
    </lineage>
</organism>
<evidence type="ECO:0000313" key="8">
    <source>
        <dbReference type="Proteomes" id="UP000194565"/>
    </source>
</evidence>
<dbReference type="EMBL" id="JOMM01000064">
    <property type="protein sequence ID" value="OUI81081.1"/>
    <property type="molecule type" value="Genomic_DNA"/>
</dbReference>
<reference evidence="4 7" key="3">
    <citation type="submission" date="2015-06" db="EMBL/GenBank/DDBJ databases">
        <title>Improved classification and identification of acetic acid bacteria using matrix-assisted laser desorption/ionization time-of-flight mass spectrometry; Gluconobacter nephelii and Gluconobacter uchimurae are later heterotypic synonyms of Gluconobacter japonicus and Gluconobacter oxydans, respectively.</title>
        <authorList>
            <person name="Li L."/>
            <person name="Cleenwerck I."/>
            <person name="De Vuyst L."/>
            <person name="Vandamme P."/>
        </authorList>
    </citation>
    <scope>NUCLEOTIDE SEQUENCE [LARGE SCALE GENOMIC DNA]</scope>
    <source>
        <strain evidence="4 7">LMG 1663</strain>
    </source>
</reference>
<feature type="transmembrane region" description="Helical" evidence="1">
    <location>
        <begin position="83"/>
        <end position="105"/>
    </location>
</feature>
<evidence type="ECO:0000256" key="1">
    <source>
        <dbReference type="SAM" id="Phobius"/>
    </source>
</evidence>
<reference evidence="5 8" key="2">
    <citation type="submission" date="2014-06" db="EMBL/GenBank/DDBJ databases">
        <authorList>
            <person name="Ju J."/>
            <person name="Zhang J."/>
        </authorList>
    </citation>
    <scope>NUCLEOTIDE SEQUENCE [LARGE SCALE GENOMIC DNA]</scope>
    <source>
        <strain evidence="5">DmW_042</strain>
    </source>
</reference>
<evidence type="ECO:0000313" key="7">
    <source>
        <dbReference type="Proteomes" id="UP000075411"/>
    </source>
</evidence>
<dbReference type="EMBL" id="BJVR01000032">
    <property type="protein sequence ID" value="GEL51356.1"/>
    <property type="molecule type" value="Genomic_DNA"/>
</dbReference>
<comment type="caution">
    <text evidence="3">The sequence shown here is derived from an EMBL/GenBank/DDBJ whole genome shotgun (WGS) entry which is preliminary data.</text>
</comment>
<keyword evidence="6" id="KW-1185">Reference proteome</keyword>
<proteinExistence type="predicted"/>
<protein>
    <submittedName>
        <fullName evidence="2">Membrane protein</fullName>
    </submittedName>
</protein>
<evidence type="ECO:0000313" key="2">
    <source>
        <dbReference type="EMBL" id="GEL51356.1"/>
    </source>
</evidence>
<name>A0A094YSK8_9PROT</name>
<dbReference type="Proteomes" id="UP000029448">
    <property type="component" value="Unassembled WGS sequence"/>
</dbReference>
<keyword evidence="1" id="KW-0812">Transmembrane</keyword>
<accession>A0A094YSK8</accession>
<keyword evidence="1" id="KW-1133">Transmembrane helix</keyword>
<dbReference type="GeneID" id="89477783"/>
<feature type="transmembrane region" description="Helical" evidence="1">
    <location>
        <begin position="155"/>
        <end position="178"/>
    </location>
</feature>
<dbReference type="STRING" id="104102.AtDm6_1222"/>